<dbReference type="EMBL" id="MU858066">
    <property type="protein sequence ID" value="KAK4216701.1"/>
    <property type="molecule type" value="Genomic_DNA"/>
</dbReference>
<dbReference type="PANTHER" id="PTHR23327:SF42">
    <property type="entry name" value="LON PEPTIDASE N-TERMINAL DOMAIN AND RING FINGER PROTEIN C14F5.10C"/>
    <property type="match status" value="1"/>
</dbReference>
<evidence type="ECO:0000313" key="9">
    <source>
        <dbReference type="Proteomes" id="UP001301769"/>
    </source>
</evidence>
<dbReference type="Gene3D" id="3.30.40.10">
    <property type="entry name" value="Zinc/RING finger domain, C3HC4 (zinc finger)"/>
    <property type="match status" value="2"/>
</dbReference>
<accession>A0AAN6YDN3</accession>
<feature type="compositionally biased region" description="Low complexity" evidence="5">
    <location>
        <begin position="433"/>
        <end position="447"/>
    </location>
</feature>
<evidence type="ECO:0000256" key="1">
    <source>
        <dbReference type="ARBA" id="ARBA00022723"/>
    </source>
</evidence>
<dbReference type="PROSITE" id="PS50089">
    <property type="entry name" value="ZF_RING_2"/>
    <property type="match status" value="1"/>
</dbReference>
<feature type="domain" description="RING-type" evidence="6">
    <location>
        <begin position="221"/>
        <end position="259"/>
    </location>
</feature>
<dbReference type="Pfam" id="PF02190">
    <property type="entry name" value="LON_substr_bdg"/>
    <property type="match status" value="1"/>
</dbReference>
<dbReference type="CDD" id="cd16514">
    <property type="entry name" value="RING-HC_LONFs_rpt2"/>
    <property type="match status" value="1"/>
</dbReference>
<dbReference type="SUPFAM" id="SSF57850">
    <property type="entry name" value="RING/U-box"/>
    <property type="match status" value="2"/>
</dbReference>
<name>A0AAN6YDN3_9PEZI</name>
<dbReference type="GO" id="GO:0061630">
    <property type="term" value="F:ubiquitin protein ligase activity"/>
    <property type="evidence" value="ECO:0007669"/>
    <property type="project" value="TreeGrafter"/>
</dbReference>
<keyword evidence="2 4" id="KW-0863">Zinc-finger</keyword>
<feature type="region of interest" description="Disordered" evidence="5">
    <location>
        <begin position="1"/>
        <end position="36"/>
    </location>
</feature>
<reference evidence="8" key="2">
    <citation type="submission" date="2023-05" db="EMBL/GenBank/DDBJ databases">
        <authorList>
            <consortium name="Lawrence Berkeley National Laboratory"/>
            <person name="Steindorff A."/>
            <person name="Hensen N."/>
            <person name="Bonometti L."/>
            <person name="Westerberg I."/>
            <person name="Brannstrom I.O."/>
            <person name="Guillou S."/>
            <person name="Cros-Aarteil S."/>
            <person name="Calhoun S."/>
            <person name="Haridas S."/>
            <person name="Kuo A."/>
            <person name="Mondo S."/>
            <person name="Pangilinan J."/>
            <person name="Riley R."/>
            <person name="Labutti K."/>
            <person name="Andreopoulos B."/>
            <person name="Lipzen A."/>
            <person name="Chen C."/>
            <person name="Yanf M."/>
            <person name="Daum C."/>
            <person name="Ng V."/>
            <person name="Clum A."/>
            <person name="Ohm R."/>
            <person name="Martin F."/>
            <person name="Silar P."/>
            <person name="Natvig D."/>
            <person name="Lalanne C."/>
            <person name="Gautier V."/>
            <person name="Ament-Velasquez S.L."/>
            <person name="Kruys A."/>
            <person name="Hutchinson M.I."/>
            <person name="Powell A.J."/>
            <person name="Barry K."/>
            <person name="Miller A.N."/>
            <person name="Grigoriev I.V."/>
            <person name="Debuchy R."/>
            <person name="Gladieux P."/>
            <person name="Thoren M.H."/>
            <person name="Johannesson H."/>
        </authorList>
    </citation>
    <scope>NUCLEOTIDE SEQUENCE</scope>
    <source>
        <strain evidence="8">PSN293</strain>
    </source>
</reference>
<proteinExistence type="predicted"/>
<feature type="region of interest" description="Disordered" evidence="5">
    <location>
        <begin position="414"/>
        <end position="459"/>
    </location>
</feature>
<evidence type="ECO:0000259" key="7">
    <source>
        <dbReference type="PROSITE" id="PS51787"/>
    </source>
</evidence>
<reference evidence="8" key="1">
    <citation type="journal article" date="2023" name="Mol. Phylogenet. Evol.">
        <title>Genome-scale phylogeny and comparative genomics of the fungal order Sordariales.</title>
        <authorList>
            <person name="Hensen N."/>
            <person name="Bonometti L."/>
            <person name="Westerberg I."/>
            <person name="Brannstrom I.O."/>
            <person name="Guillou S."/>
            <person name="Cros-Aarteil S."/>
            <person name="Calhoun S."/>
            <person name="Haridas S."/>
            <person name="Kuo A."/>
            <person name="Mondo S."/>
            <person name="Pangilinan J."/>
            <person name="Riley R."/>
            <person name="LaButti K."/>
            <person name="Andreopoulos B."/>
            <person name="Lipzen A."/>
            <person name="Chen C."/>
            <person name="Yan M."/>
            <person name="Daum C."/>
            <person name="Ng V."/>
            <person name="Clum A."/>
            <person name="Steindorff A."/>
            <person name="Ohm R.A."/>
            <person name="Martin F."/>
            <person name="Silar P."/>
            <person name="Natvig D.O."/>
            <person name="Lalanne C."/>
            <person name="Gautier V."/>
            <person name="Ament-Velasquez S.L."/>
            <person name="Kruys A."/>
            <person name="Hutchinson M.I."/>
            <person name="Powell A.J."/>
            <person name="Barry K."/>
            <person name="Miller A.N."/>
            <person name="Grigoriev I.V."/>
            <person name="Debuchy R."/>
            <person name="Gladieux P."/>
            <person name="Hiltunen Thoren M."/>
            <person name="Johannesson H."/>
        </authorList>
    </citation>
    <scope>NUCLEOTIDE SEQUENCE</scope>
    <source>
        <strain evidence="8">PSN293</strain>
    </source>
</reference>
<protein>
    <submittedName>
        <fullName evidence="8">PUA-like domain-containing protein</fullName>
    </submittedName>
</protein>
<keyword evidence="1" id="KW-0479">Metal-binding</keyword>
<dbReference type="InterPro" id="IPR015947">
    <property type="entry name" value="PUA-like_sf"/>
</dbReference>
<dbReference type="InterPro" id="IPR003111">
    <property type="entry name" value="Lon_prtase_N"/>
</dbReference>
<dbReference type="Gene3D" id="2.30.130.40">
    <property type="entry name" value="LON domain-like"/>
    <property type="match status" value="1"/>
</dbReference>
<evidence type="ECO:0000256" key="2">
    <source>
        <dbReference type="ARBA" id="ARBA00022771"/>
    </source>
</evidence>
<keyword evidence="9" id="KW-1185">Reference proteome</keyword>
<dbReference type="PROSITE" id="PS51787">
    <property type="entry name" value="LON_N"/>
    <property type="match status" value="1"/>
</dbReference>
<dbReference type="Pfam" id="PF13923">
    <property type="entry name" value="zf-C3HC4_2"/>
    <property type="match status" value="1"/>
</dbReference>
<dbReference type="Proteomes" id="UP001301769">
    <property type="component" value="Unassembled WGS sequence"/>
</dbReference>
<dbReference type="Gene3D" id="1.20.58.1480">
    <property type="match status" value="1"/>
</dbReference>
<dbReference type="SUPFAM" id="SSF88697">
    <property type="entry name" value="PUA domain-like"/>
    <property type="match status" value="1"/>
</dbReference>
<dbReference type="SMART" id="SM00184">
    <property type="entry name" value="RING"/>
    <property type="match status" value="2"/>
</dbReference>
<feature type="domain" description="Lon N-terminal" evidence="7">
    <location>
        <begin position="310"/>
        <end position="540"/>
    </location>
</feature>
<dbReference type="InterPro" id="IPR013083">
    <property type="entry name" value="Znf_RING/FYVE/PHD"/>
</dbReference>
<dbReference type="PANTHER" id="PTHR23327">
    <property type="entry name" value="RING FINGER PROTEIN 127"/>
    <property type="match status" value="1"/>
</dbReference>
<dbReference type="SMART" id="SM00464">
    <property type="entry name" value="LON"/>
    <property type="match status" value="1"/>
</dbReference>
<dbReference type="AlphaFoldDB" id="A0AAN6YDN3"/>
<dbReference type="InterPro" id="IPR017907">
    <property type="entry name" value="Znf_RING_CS"/>
</dbReference>
<evidence type="ECO:0000313" key="8">
    <source>
        <dbReference type="EMBL" id="KAK4216701.1"/>
    </source>
</evidence>
<evidence type="ECO:0000256" key="5">
    <source>
        <dbReference type="SAM" id="MobiDB-lite"/>
    </source>
</evidence>
<sequence>MSSALINESPREKQEAATSRNEDPSQTHSADHHDLSPQQVRQAIRLIQCPVCSLPIHEPYTLPCGRSLCKACIPSPRPRVNVSYPLDASRLQGFDCPFPDCSKDHAVGDCNPDVCLGKILDAFESELIKQREVATKANITSHLALDDGWGATGVPSLRDTDTPSRELAGGLLVASFTLAEEGHLKHGDDVVFTKEVDGQQTAFDSLVLDRIKEAVRPEMECQVCYALFYEPITTSCGHTFCRSCLQRVLDHSKCCPICRRAVTIQPVVHREASPTNQLIEKMILAFWPQLLGDRKQTVLAETRDNGNSGYDIAVFVCTLSFPGMPTFLHVFEPRYRLMIRRALEGNRTFGMVLYDGQGFKELGTLLRIVNCEFFPDGRSLIETVGLSRFRITQHSILDGYIVANIQKISDISQAEEEEAEAAETSRQRSPSLSRDGSPHSGHSSSSDKLPMTPNQLDTTPTNDLMELSLDFVHRMQEQSVKWLTSRILTIYGECPEDPATFPWWFASILPLNDREKYRLLGTRSVRERLKICCGWVMEWERNMW</sequence>
<gene>
    <name evidence="8" type="ORF">QBC37DRAFT_84595</name>
</gene>
<evidence type="ECO:0000256" key="4">
    <source>
        <dbReference type="PROSITE-ProRule" id="PRU00175"/>
    </source>
</evidence>
<comment type="caution">
    <text evidence="8">The sequence shown here is derived from an EMBL/GenBank/DDBJ whole genome shotgun (WGS) entry which is preliminary data.</text>
</comment>
<evidence type="ECO:0000259" key="6">
    <source>
        <dbReference type="PROSITE" id="PS50089"/>
    </source>
</evidence>
<dbReference type="GO" id="GO:0008270">
    <property type="term" value="F:zinc ion binding"/>
    <property type="evidence" value="ECO:0007669"/>
    <property type="project" value="UniProtKB-KW"/>
</dbReference>
<organism evidence="8 9">
    <name type="scientific">Rhypophila decipiens</name>
    <dbReference type="NCBI Taxonomy" id="261697"/>
    <lineage>
        <taxon>Eukaryota</taxon>
        <taxon>Fungi</taxon>
        <taxon>Dikarya</taxon>
        <taxon>Ascomycota</taxon>
        <taxon>Pezizomycotina</taxon>
        <taxon>Sordariomycetes</taxon>
        <taxon>Sordariomycetidae</taxon>
        <taxon>Sordariales</taxon>
        <taxon>Naviculisporaceae</taxon>
        <taxon>Rhypophila</taxon>
    </lineage>
</organism>
<feature type="compositionally biased region" description="Basic and acidic residues" evidence="5">
    <location>
        <begin position="9"/>
        <end position="35"/>
    </location>
</feature>
<keyword evidence="3" id="KW-0862">Zinc</keyword>
<dbReference type="InterPro" id="IPR046336">
    <property type="entry name" value="Lon_prtase_N_sf"/>
</dbReference>
<dbReference type="InterPro" id="IPR001841">
    <property type="entry name" value="Znf_RING"/>
</dbReference>
<dbReference type="PROSITE" id="PS00518">
    <property type="entry name" value="ZF_RING_1"/>
    <property type="match status" value="1"/>
</dbReference>
<evidence type="ECO:0000256" key="3">
    <source>
        <dbReference type="ARBA" id="ARBA00022833"/>
    </source>
</evidence>